<evidence type="ECO:0000259" key="12">
    <source>
        <dbReference type="Pfam" id="PF10613"/>
    </source>
</evidence>
<gene>
    <name evidence="13" type="ORF">GEV33_001253</name>
</gene>
<keyword evidence="10" id="KW-1071">Ligand-gated ion channel</keyword>
<keyword evidence="9" id="KW-0325">Glycoprotein</keyword>
<protein>
    <recommendedName>
        <fullName evidence="12">Ionotropic glutamate receptor L-glutamate and glycine-binding domain-containing protein</fullName>
    </recommendedName>
</protein>
<dbReference type="AlphaFoldDB" id="A0A8J6HXZ9"/>
<keyword evidence="5" id="KW-1133">Transmembrane helix</keyword>
<accession>A0A8J6HXZ9</accession>
<evidence type="ECO:0000256" key="6">
    <source>
        <dbReference type="ARBA" id="ARBA00023065"/>
    </source>
</evidence>
<evidence type="ECO:0000256" key="7">
    <source>
        <dbReference type="ARBA" id="ARBA00023136"/>
    </source>
</evidence>
<dbReference type="GO" id="GO:0015276">
    <property type="term" value="F:ligand-gated monoatomic ion channel activity"/>
    <property type="evidence" value="ECO:0007669"/>
    <property type="project" value="InterPro"/>
</dbReference>
<evidence type="ECO:0000313" key="13">
    <source>
        <dbReference type="EMBL" id="KAH0821538.1"/>
    </source>
</evidence>
<keyword evidence="4" id="KW-0812">Transmembrane</keyword>
<dbReference type="Gene3D" id="3.40.190.10">
    <property type="entry name" value="Periplasmic binding protein-like II"/>
    <property type="match status" value="1"/>
</dbReference>
<evidence type="ECO:0000256" key="5">
    <source>
        <dbReference type="ARBA" id="ARBA00022989"/>
    </source>
</evidence>
<evidence type="ECO:0000256" key="2">
    <source>
        <dbReference type="ARBA" id="ARBA00022448"/>
    </source>
</evidence>
<keyword evidence="2" id="KW-0813">Transport</keyword>
<evidence type="ECO:0000256" key="8">
    <source>
        <dbReference type="ARBA" id="ARBA00023170"/>
    </source>
</evidence>
<proteinExistence type="predicted"/>
<dbReference type="SUPFAM" id="SSF53850">
    <property type="entry name" value="Periplasmic binding protein-like II"/>
    <property type="match status" value="1"/>
</dbReference>
<dbReference type="Proteomes" id="UP000719412">
    <property type="component" value="Unassembled WGS sequence"/>
</dbReference>
<evidence type="ECO:0000313" key="14">
    <source>
        <dbReference type="Proteomes" id="UP000719412"/>
    </source>
</evidence>
<dbReference type="EMBL" id="JABDTM020007416">
    <property type="protein sequence ID" value="KAH0821538.1"/>
    <property type="molecule type" value="Genomic_DNA"/>
</dbReference>
<evidence type="ECO:0000256" key="3">
    <source>
        <dbReference type="ARBA" id="ARBA00022475"/>
    </source>
</evidence>
<comment type="caution">
    <text evidence="13">The sequence shown here is derived from an EMBL/GenBank/DDBJ whole genome shotgun (WGS) entry which is preliminary data.</text>
</comment>
<evidence type="ECO:0000256" key="1">
    <source>
        <dbReference type="ARBA" id="ARBA00004651"/>
    </source>
</evidence>
<comment type="subcellular location">
    <subcellularLocation>
        <location evidence="1">Cell membrane</location>
        <topology evidence="1">Multi-pass membrane protein</topology>
    </subcellularLocation>
</comment>
<dbReference type="GO" id="GO:0005886">
    <property type="term" value="C:plasma membrane"/>
    <property type="evidence" value="ECO:0007669"/>
    <property type="project" value="UniProtKB-SubCell"/>
</dbReference>
<evidence type="ECO:0000256" key="10">
    <source>
        <dbReference type="ARBA" id="ARBA00023286"/>
    </source>
</evidence>
<dbReference type="InterPro" id="IPR019594">
    <property type="entry name" value="Glu/Gly-bd"/>
</dbReference>
<keyword evidence="3" id="KW-1003">Cell membrane</keyword>
<dbReference type="PANTHER" id="PTHR42643:SF40">
    <property type="entry name" value="IONOTROPIC RECEPTOR 41A-RELATED"/>
    <property type="match status" value="1"/>
</dbReference>
<name>A0A8J6HXZ9_TENMO</name>
<organism evidence="13 14">
    <name type="scientific">Tenebrio molitor</name>
    <name type="common">Yellow mealworm beetle</name>
    <dbReference type="NCBI Taxonomy" id="7067"/>
    <lineage>
        <taxon>Eukaryota</taxon>
        <taxon>Metazoa</taxon>
        <taxon>Ecdysozoa</taxon>
        <taxon>Arthropoda</taxon>
        <taxon>Hexapoda</taxon>
        <taxon>Insecta</taxon>
        <taxon>Pterygota</taxon>
        <taxon>Neoptera</taxon>
        <taxon>Endopterygota</taxon>
        <taxon>Coleoptera</taxon>
        <taxon>Polyphaga</taxon>
        <taxon>Cucujiformia</taxon>
        <taxon>Tenebrionidae</taxon>
        <taxon>Tenebrio</taxon>
    </lineage>
</organism>
<keyword evidence="14" id="KW-1185">Reference proteome</keyword>
<keyword evidence="11" id="KW-0407">Ion channel</keyword>
<reference evidence="13" key="2">
    <citation type="submission" date="2021-08" db="EMBL/GenBank/DDBJ databases">
        <authorList>
            <person name="Eriksson T."/>
        </authorList>
    </citation>
    <scope>NUCLEOTIDE SEQUENCE</scope>
    <source>
        <strain evidence="13">Stoneville</strain>
        <tissue evidence="13">Whole head</tissue>
    </source>
</reference>
<keyword evidence="8" id="KW-0675">Receptor</keyword>
<dbReference type="InterPro" id="IPR052192">
    <property type="entry name" value="Insect_Ionotropic_Sensory_Rcpt"/>
</dbReference>
<evidence type="ECO:0000256" key="11">
    <source>
        <dbReference type="ARBA" id="ARBA00023303"/>
    </source>
</evidence>
<keyword evidence="7" id="KW-0472">Membrane</keyword>
<keyword evidence="6" id="KW-0406">Ion transport</keyword>
<reference evidence="13" key="1">
    <citation type="journal article" date="2020" name="J Insects Food Feed">
        <title>The yellow mealworm (Tenebrio molitor) genome: a resource for the emerging insects as food and feed industry.</title>
        <authorList>
            <person name="Eriksson T."/>
            <person name="Andere A."/>
            <person name="Kelstrup H."/>
            <person name="Emery V."/>
            <person name="Picard C."/>
        </authorList>
    </citation>
    <scope>NUCLEOTIDE SEQUENCE</scope>
    <source>
        <strain evidence="13">Stoneville</strain>
        <tissue evidence="13">Whole head</tissue>
    </source>
</reference>
<sequence>MVHLSHLNLLLEVLLKSYFFNSRCVLVFTDTINKIELQPAIPTIYLEDVIIHHENASDLFVQFEKLIRLNNERFNVRRYIIIGTDALKTFNTKQLEYVSNLVVVLPNLDTESFDLITHLYGDENRSYEQKILDVWYSHNYSFLYGNDLFPDKLSNQNGRRLKIGTFTYEPYSVVGGDNQTFHGTETSLIFEFVKKHNLTPAFTIIGDDLWGDIYDNWTGIGILGSLLNDEVDVGYAAIYTWEEYYNFLDYTKPLTRTGVTCLVPAPL</sequence>
<dbReference type="Pfam" id="PF10613">
    <property type="entry name" value="Lig_chan-Glu_bd"/>
    <property type="match status" value="1"/>
</dbReference>
<evidence type="ECO:0000256" key="9">
    <source>
        <dbReference type="ARBA" id="ARBA00023180"/>
    </source>
</evidence>
<dbReference type="PANTHER" id="PTHR42643">
    <property type="entry name" value="IONOTROPIC RECEPTOR 20A-RELATED"/>
    <property type="match status" value="1"/>
</dbReference>
<evidence type="ECO:0000256" key="4">
    <source>
        <dbReference type="ARBA" id="ARBA00022692"/>
    </source>
</evidence>
<feature type="domain" description="Ionotropic glutamate receptor L-glutamate and glycine-binding" evidence="12">
    <location>
        <begin position="161"/>
        <end position="265"/>
    </location>
</feature>